<dbReference type="PATRIC" id="fig|1423739.3.peg.845"/>
<name>A0A0R1S6U8_9LACO</name>
<organism evidence="1 2">
    <name type="scientific">Lentilactobacillus diolivorans DSM 14421</name>
    <dbReference type="NCBI Taxonomy" id="1423739"/>
    <lineage>
        <taxon>Bacteria</taxon>
        <taxon>Bacillati</taxon>
        <taxon>Bacillota</taxon>
        <taxon>Bacilli</taxon>
        <taxon>Lactobacillales</taxon>
        <taxon>Lactobacillaceae</taxon>
        <taxon>Lentilactobacillus</taxon>
    </lineage>
</organism>
<dbReference type="AlphaFoldDB" id="A0A0R1S6U8"/>
<dbReference type="SUPFAM" id="SSF54637">
    <property type="entry name" value="Thioesterase/thiol ester dehydrase-isomerase"/>
    <property type="match status" value="2"/>
</dbReference>
<dbReference type="Gene3D" id="3.10.129.10">
    <property type="entry name" value="Hotdog Thioesterase"/>
    <property type="match status" value="1"/>
</dbReference>
<gene>
    <name evidence="1" type="ORF">FC85_GL000811</name>
</gene>
<accession>A0A0R1S6U8</accession>
<sequence length="234" mass="26881">MTLLFELKSVVHLSDVGQDSKIRLGNLIDKFQNAGWLHFQQIRTQLPPLDSKLLYFVVSQSVRIRATLSLGDPITIQSFITDANRHKITRLVEIRDQAEQLIASQLEDAFVVNNESGRIAKLPVDYPITSMVDSTKHLGFHRDRIDIPVSKNQTRTDFRILPRDIDNYGHMNNARYLDFVDETVDHLKQISINYLKPAKLGMTLGYLRTKINHSVYYTVSNGSNVMSKIWLELK</sequence>
<evidence type="ECO:0008006" key="3">
    <source>
        <dbReference type="Google" id="ProtNLM"/>
    </source>
</evidence>
<evidence type="ECO:0000313" key="2">
    <source>
        <dbReference type="Proteomes" id="UP000052013"/>
    </source>
</evidence>
<proteinExistence type="predicted"/>
<evidence type="ECO:0000313" key="1">
    <source>
        <dbReference type="EMBL" id="KRL65014.1"/>
    </source>
</evidence>
<dbReference type="Pfam" id="PF13279">
    <property type="entry name" value="4HBT_2"/>
    <property type="match status" value="2"/>
</dbReference>
<dbReference type="Proteomes" id="UP000052013">
    <property type="component" value="Unassembled WGS sequence"/>
</dbReference>
<dbReference type="EMBL" id="AZEY01000079">
    <property type="protein sequence ID" value="KRL65014.1"/>
    <property type="molecule type" value="Genomic_DNA"/>
</dbReference>
<dbReference type="RefSeq" id="WP_057865274.1">
    <property type="nucleotide sequence ID" value="NZ_AZEY01000079.1"/>
</dbReference>
<dbReference type="InterPro" id="IPR029069">
    <property type="entry name" value="HotDog_dom_sf"/>
</dbReference>
<protein>
    <recommendedName>
        <fullName evidence="3">Acyl-ACP thioesterase</fullName>
    </recommendedName>
</protein>
<reference evidence="1 2" key="1">
    <citation type="journal article" date="2015" name="Genome Announc.">
        <title>Expanding the biotechnology potential of lactobacilli through comparative genomics of 213 strains and associated genera.</title>
        <authorList>
            <person name="Sun Z."/>
            <person name="Harris H.M."/>
            <person name="McCann A."/>
            <person name="Guo C."/>
            <person name="Argimon S."/>
            <person name="Zhang W."/>
            <person name="Yang X."/>
            <person name="Jeffery I.B."/>
            <person name="Cooney J.C."/>
            <person name="Kagawa T.F."/>
            <person name="Liu W."/>
            <person name="Song Y."/>
            <person name="Salvetti E."/>
            <person name="Wrobel A."/>
            <person name="Rasinkangas P."/>
            <person name="Parkhill J."/>
            <person name="Rea M.C."/>
            <person name="O'Sullivan O."/>
            <person name="Ritari J."/>
            <person name="Douillard F.P."/>
            <person name="Paul Ross R."/>
            <person name="Yang R."/>
            <person name="Briner A.E."/>
            <person name="Felis G.E."/>
            <person name="de Vos W.M."/>
            <person name="Barrangou R."/>
            <person name="Klaenhammer T.R."/>
            <person name="Caufield P.W."/>
            <person name="Cui Y."/>
            <person name="Zhang H."/>
            <person name="O'Toole P.W."/>
        </authorList>
    </citation>
    <scope>NUCLEOTIDE SEQUENCE [LARGE SCALE GENOMIC DNA]</scope>
    <source>
        <strain evidence="1 2">DSM 14421</strain>
    </source>
</reference>
<comment type="caution">
    <text evidence="1">The sequence shown here is derived from an EMBL/GenBank/DDBJ whole genome shotgun (WGS) entry which is preliminary data.</text>
</comment>
<dbReference type="STRING" id="1423739.FC85_GL000811"/>